<dbReference type="InterPro" id="IPR023677">
    <property type="entry name" value="UbiD_bacteria"/>
</dbReference>
<dbReference type="InterPro" id="IPR002830">
    <property type="entry name" value="UbiD"/>
</dbReference>
<dbReference type="HAMAP" id="MF_01636">
    <property type="entry name" value="UbiD"/>
    <property type="match status" value="1"/>
</dbReference>
<evidence type="ECO:0000256" key="6">
    <source>
        <dbReference type="ARBA" id="ARBA00022723"/>
    </source>
</evidence>
<keyword evidence="3 11" id="KW-0285">Flavoprotein</keyword>
<proteinExistence type="inferred from homology"/>
<dbReference type="UniPathway" id="UPA00232"/>
<comment type="subunit">
    <text evidence="11">Homohexamer.</text>
</comment>
<evidence type="ECO:0000256" key="1">
    <source>
        <dbReference type="ARBA" id="ARBA00010021"/>
    </source>
</evidence>
<feature type="domain" description="3-octaprenyl-4-hydroxybenzoate carboxy-lyase-like C-terminal" evidence="14">
    <location>
        <begin position="396"/>
        <end position="520"/>
    </location>
</feature>
<dbReference type="PANTHER" id="PTHR30108">
    <property type="entry name" value="3-OCTAPRENYL-4-HYDROXYBENZOATE CARBOXY-LYASE-RELATED"/>
    <property type="match status" value="1"/>
</dbReference>
<evidence type="ECO:0000256" key="7">
    <source>
        <dbReference type="ARBA" id="ARBA00022793"/>
    </source>
</evidence>
<keyword evidence="6 11" id="KW-0479">Metal-binding</keyword>
<keyword evidence="10 11" id="KW-0456">Lyase</keyword>
<dbReference type="AlphaFoldDB" id="A0A158HN96"/>
<keyword evidence="2 11" id="KW-1003">Cell membrane</keyword>
<keyword evidence="16" id="KW-1185">Reference proteome</keyword>
<dbReference type="FunFam" id="1.20.5.570:FF:000001">
    <property type="entry name" value="3-octaprenyl-4-hydroxybenzoate carboxy-lyase"/>
    <property type="match status" value="1"/>
</dbReference>
<feature type="active site" description="Proton donor" evidence="11">
    <location>
        <position position="355"/>
    </location>
</feature>
<dbReference type="InterPro" id="IPR049383">
    <property type="entry name" value="UbiD-like_N"/>
</dbReference>
<organism evidence="15 16">
    <name type="scientific">Caballeronia choica</name>
    <dbReference type="NCBI Taxonomy" id="326476"/>
    <lineage>
        <taxon>Bacteria</taxon>
        <taxon>Pseudomonadati</taxon>
        <taxon>Pseudomonadota</taxon>
        <taxon>Betaproteobacteria</taxon>
        <taxon>Burkholderiales</taxon>
        <taxon>Burkholderiaceae</taxon>
        <taxon>Caballeronia</taxon>
    </lineage>
</organism>
<dbReference type="GO" id="GO:0005829">
    <property type="term" value="C:cytosol"/>
    <property type="evidence" value="ECO:0007669"/>
    <property type="project" value="TreeGrafter"/>
</dbReference>
<dbReference type="Pfam" id="PF20695">
    <property type="entry name" value="UbiD_N"/>
    <property type="match status" value="1"/>
</dbReference>
<comment type="catalytic activity">
    <reaction evidence="11">
        <text>a 4-hydroxy-3-(all-trans-polyprenyl)benzoate + H(+) = a 2-(all-trans-polyprenyl)phenol + CO2</text>
        <dbReference type="Rhea" id="RHEA:41680"/>
        <dbReference type="Rhea" id="RHEA-COMP:9514"/>
        <dbReference type="Rhea" id="RHEA-COMP:9516"/>
        <dbReference type="ChEBI" id="CHEBI:1269"/>
        <dbReference type="ChEBI" id="CHEBI:15378"/>
        <dbReference type="ChEBI" id="CHEBI:16526"/>
        <dbReference type="ChEBI" id="CHEBI:78396"/>
        <dbReference type="EC" id="4.1.1.98"/>
    </reaction>
</comment>
<keyword evidence="7 11" id="KW-0210">Decarboxylase</keyword>
<comment type="subcellular location">
    <subcellularLocation>
        <location evidence="11">Cell membrane</location>
        <topology evidence="11">Peripheral membrane protein</topology>
    </subcellularLocation>
</comment>
<evidence type="ECO:0000259" key="14">
    <source>
        <dbReference type="Pfam" id="PF20696"/>
    </source>
</evidence>
<feature type="binding site" evidence="11">
    <location>
        <position position="280"/>
    </location>
    <ligand>
        <name>Mn(2+)</name>
        <dbReference type="ChEBI" id="CHEBI:29035"/>
    </ligand>
</feature>
<dbReference type="EC" id="4.1.1.98" evidence="11"/>
<dbReference type="GO" id="GO:0006744">
    <property type="term" value="P:ubiquinone biosynthetic process"/>
    <property type="evidence" value="ECO:0007669"/>
    <property type="project" value="UniProtKB-UniRule"/>
</dbReference>
<evidence type="ECO:0000256" key="11">
    <source>
        <dbReference type="HAMAP-Rule" id="MF_01636"/>
    </source>
</evidence>
<evidence type="ECO:0000256" key="9">
    <source>
        <dbReference type="ARBA" id="ARBA00023211"/>
    </source>
</evidence>
<protein>
    <recommendedName>
        <fullName evidence="11">3-octaprenyl-4-hydroxybenzoate carboxy-lyase</fullName>
        <ecNumber evidence="11">4.1.1.98</ecNumber>
    </recommendedName>
    <alternativeName>
        <fullName evidence="11">Polyprenyl p-hydroxybenzoate decarboxylase</fullName>
    </alternativeName>
</protein>
<evidence type="ECO:0000259" key="13">
    <source>
        <dbReference type="Pfam" id="PF20695"/>
    </source>
</evidence>
<comment type="cofactor">
    <cofactor evidence="11">
        <name>prenylated FMN</name>
        <dbReference type="ChEBI" id="CHEBI:87746"/>
    </cofactor>
    <text evidence="11">Binds 1 prenylated FMN per subunit.</text>
</comment>
<keyword evidence="4 11" id="KW-0288">FMN</keyword>
<dbReference type="GO" id="GO:0005886">
    <property type="term" value="C:plasma membrane"/>
    <property type="evidence" value="ECO:0007669"/>
    <property type="project" value="UniProtKB-SubCell"/>
</dbReference>
<dbReference type="FunFam" id="3.40.1670.10:FF:000001">
    <property type="entry name" value="3-octaprenyl-4-hydroxybenzoate carboxy-lyase"/>
    <property type="match status" value="1"/>
</dbReference>
<evidence type="ECO:0000256" key="2">
    <source>
        <dbReference type="ARBA" id="ARBA00022475"/>
    </source>
</evidence>
<evidence type="ECO:0000256" key="3">
    <source>
        <dbReference type="ARBA" id="ARBA00022630"/>
    </source>
</evidence>
<dbReference type="EMBL" id="FCON02000017">
    <property type="protein sequence ID" value="SAL45150.1"/>
    <property type="molecule type" value="Genomic_DNA"/>
</dbReference>
<dbReference type="Proteomes" id="UP000054770">
    <property type="component" value="Unassembled WGS sequence"/>
</dbReference>
<feature type="binding site" evidence="11">
    <location>
        <position position="214"/>
    </location>
    <ligand>
        <name>Mn(2+)</name>
        <dbReference type="ChEBI" id="CHEBI:29035"/>
    </ligand>
</feature>
<feature type="binding site" evidence="11">
    <location>
        <begin position="236"/>
        <end position="237"/>
    </location>
    <ligand>
        <name>prenylated FMN</name>
        <dbReference type="ChEBI" id="CHEBI:87746"/>
    </ligand>
</feature>
<evidence type="ECO:0000256" key="4">
    <source>
        <dbReference type="ARBA" id="ARBA00022643"/>
    </source>
</evidence>
<comment type="pathway">
    <text evidence="11">Cofactor biosynthesis; ubiquinone biosynthesis.</text>
</comment>
<dbReference type="Pfam" id="PF20696">
    <property type="entry name" value="UbiD_C"/>
    <property type="match status" value="1"/>
</dbReference>
<keyword evidence="8 11" id="KW-0472">Membrane</keyword>
<dbReference type="PANTHER" id="PTHR30108:SF17">
    <property type="entry name" value="FERULIC ACID DECARBOXYLASE 1"/>
    <property type="match status" value="1"/>
</dbReference>
<reference evidence="15" key="1">
    <citation type="submission" date="2016-01" db="EMBL/GenBank/DDBJ databases">
        <authorList>
            <person name="Peeters C."/>
        </authorList>
    </citation>
    <scope>NUCLEOTIDE SEQUENCE [LARGE SCALE GENOMIC DNA]</scope>
    <source>
        <strain evidence="15">LMG 22940</strain>
    </source>
</reference>
<dbReference type="GO" id="GO:0046872">
    <property type="term" value="F:metal ion binding"/>
    <property type="evidence" value="ECO:0007669"/>
    <property type="project" value="UniProtKB-KW"/>
</dbReference>
<dbReference type="Gene3D" id="3.40.1670.10">
    <property type="entry name" value="UbiD C-terminal domain-like"/>
    <property type="match status" value="1"/>
</dbReference>
<dbReference type="InterPro" id="IPR049381">
    <property type="entry name" value="UbiD-like_C"/>
</dbReference>
<keyword evidence="9 11" id="KW-0464">Manganese</keyword>
<feature type="domain" description="3-octaprenyl-4-hydroxybenzoate carboxy-lyase-like Rift-related" evidence="12">
    <location>
        <begin position="163"/>
        <end position="390"/>
    </location>
</feature>
<keyword evidence="5 11" id="KW-0831">Ubiquinone biosynthesis</keyword>
<dbReference type="Pfam" id="PF01977">
    <property type="entry name" value="UbiD"/>
    <property type="match status" value="1"/>
</dbReference>
<evidence type="ECO:0000313" key="15">
    <source>
        <dbReference type="EMBL" id="SAL45150.1"/>
    </source>
</evidence>
<comment type="similarity">
    <text evidence="1 11">Belongs to the UbiD family.</text>
</comment>
<evidence type="ECO:0000259" key="12">
    <source>
        <dbReference type="Pfam" id="PF01977"/>
    </source>
</evidence>
<dbReference type="InterPro" id="IPR048304">
    <property type="entry name" value="UbiD_Rift_dom"/>
</dbReference>
<evidence type="ECO:0000313" key="16">
    <source>
        <dbReference type="Proteomes" id="UP000054770"/>
    </source>
</evidence>
<comment type="function">
    <text evidence="11">Catalyzes the decarboxylation of 3-octaprenyl-4-hydroxy benzoate to 2-octaprenylphenol, an intermediate step in ubiquinone biosynthesis.</text>
</comment>
<gene>
    <name evidence="11" type="primary">ubiD</name>
    <name evidence="15" type="ORF">AWB68_02137</name>
</gene>
<dbReference type="SUPFAM" id="SSF50475">
    <property type="entry name" value="FMN-binding split barrel"/>
    <property type="match status" value="1"/>
</dbReference>
<sequence length="559" mass="61720">MSANVRTPTQVKSTIVLRAARPLRTSMKYKDLRDFTARLEGLGELRRISQSVSPVLEMTELSDRVLRSGGPALLFERPAGHSIPVLANLFGTPRRVALGMGIETDAQGSNDSGLLSDTAALESLRNVGRLLSALKEPEPPKGLKDAGKLLSLVKAVWDMAPKTVSSPPCQEIVWEGRDVDLTRLPIQTCWPGDAGPLVTWGLTVTRGPNKTRQNLGIYRQQLIGRNTLIMRWLAHRGGALDFREFALANPGKPYPVAVVLGADPATILGAVTPVPDTLSEYQFAGLLRGGKTELARCLTPGVDTLQVPARAEIVLEGFIYPHDGAPLVAPAGAPPRPSKGASARYEHALEGPYGDHTGYYNEQEWFPVFTVEKITMRRDPIYHSTYTGKPPDEPAVLGVALNEVFVPLLQKQFAEITDFYLPPEGCSYRMAIVQIRKSYPGHAKRVMFGVWSFLRQFMYTKFIVVVDEDVNIRDWKEVIWAITTRIDPSRDTVLVDNTPIDYLDFASPVAGLGSKMGLDATNKWPGETDREWGRPIVMDDAVKRRVDTLWDEIGLGTRT</sequence>
<evidence type="ECO:0000256" key="5">
    <source>
        <dbReference type="ARBA" id="ARBA00022688"/>
    </source>
</evidence>
<dbReference type="NCBIfam" id="TIGR00148">
    <property type="entry name" value="UbiD family decarboxylase"/>
    <property type="match status" value="2"/>
</dbReference>
<comment type="cofactor">
    <cofactor evidence="11">
        <name>Mn(2+)</name>
        <dbReference type="ChEBI" id="CHEBI:29035"/>
    </cofactor>
</comment>
<comment type="caution">
    <text evidence="15">The sequence shown here is derived from an EMBL/GenBank/DDBJ whole genome shotgun (WGS) entry which is preliminary data.</text>
</comment>
<accession>A0A158HN96</accession>
<dbReference type="GO" id="GO:0008694">
    <property type="term" value="F:4-hydroxy-3-polyprenylbenzoate decarboxylase activity"/>
    <property type="evidence" value="ECO:0007669"/>
    <property type="project" value="UniProtKB-UniRule"/>
</dbReference>
<evidence type="ECO:0000256" key="10">
    <source>
        <dbReference type="ARBA" id="ARBA00023239"/>
    </source>
</evidence>
<evidence type="ECO:0000256" key="8">
    <source>
        <dbReference type="ARBA" id="ARBA00023136"/>
    </source>
</evidence>
<feature type="binding site" evidence="11">
    <location>
        <begin position="231"/>
        <end position="233"/>
    </location>
    <ligand>
        <name>prenylated FMN</name>
        <dbReference type="ChEBI" id="CHEBI:87746"/>
    </ligand>
</feature>
<feature type="binding site" evidence="11">
    <location>
        <begin position="217"/>
        <end position="219"/>
    </location>
    <ligand>
        <name>prenylated FMN</name>
        <dbReference type="ChEBI" id="CHEBI:87746"/>
    </ligand>
</feature>
<dbReference type="Gene3D" id="1.20.5.570">
    <property type="entry name" value="Single helix bin"/>
    <property type="match status" value="1"/>
</dbReference>
<dbReference type="SUPFAM" id="SSF143968">
    <property type="entry name" value="UbiD C-terminal domain-like"/>
    <property type="match status" value="1"/>
</dbReference>
<name>A0A158HN96_9BURK</name>
<feature type="domain" description="3-octaprenyl-4-hydroxybenzoate carboxy-lyase-like N-terminal" evidence="13">
    <location>
        <begin position="38"/>
        <end position="106"/>
    </location>
</feature>